<feature type="compositionally biased region" description="Basic and acidic residues" evidence="11">
    <location>
        <begin position="123"/>
        <end position="133"/>
    </location>
</feature>
<dbReference type="Gramene" id="OPUNC03G14180.1">
    <property type="protein sequence ID" value="OPUNC03G14180.1"/>
    <property type="gene ID" value="OPUNC03G14180"/>
</dbReference>
<dbReference type="OMA" id="QRYMKWR"/>
<evidence type="ECO:0000259" key="13">
    <source>
        <dbReference type="Pfam" id="PF13839"/>
    </source>
</evidence>
<accession>A0A0E0KCS7</accession>
<dbReference type="GO" id="GO:0000139">
    <property type="term" value="C:Golgi membrane"/>
    <property type="evidence" value="ECO:0007669"/>
    <property type="project" value="UniProtKB-SubCell"/>
</dbReference>
<feature type="transmembrane region" description="Helical" evidence="12">
    <location>
        <begin position="21"/>
        <end position="43"/>
    </location>
</feature>
<keyword evidence="6 12" id="KW-1133">Transmembrane helix</keyword>
<dbReference type="Pfam" id="PF14416">
    <property type="entry name" value="PMR5N"/>
    <property type="match status" value="1"/>
</dbReference>
<evidence type="ECO:0000256" key="9">
    <source>
        <dbReference type="ARBA" id="ARBA00023157"/>
    </source>
</evidence>
<proteinExistence type="inferred from homology"/>
<evidence type="ECO:0000256" key="6">
    <source>
        <dbReference type="ARBA" id="ARBA00022989"/>
    </source>
</evidence>
<sequence length="636" mass="68789">MDRQRSSSSSSTSYCLVSPKGLILLSFASSSLLFSFLFSLFALRFGRQLHLPFVASSLAGNASASAPAIARGPVIAAGGRGSTSGAAAEVEEEAVLAGGSGSGSLGEGEAARRSDAGGFPSSREGDSAMEMKEATLGSENGGAPANGDSDSAMGVEGAPAAGGDGNFTEGENTAKEVANSAMETNQLVSNVSASQGAATPVGEPKKPKSLQDVDSSMEASGPAVGGRVGENGNSSAGAYTSQQVDQWEKPAHSTVRNNSGAAPLSSSKQKTDLVQETVGSKVDVARSDAALCNVYDGRWVFDKSYPLYTSDSCPFIDEGFSCEANGRMDGRYRKWRWQPTHCSIPRFDARKMLEMLRGKRLVFIGDSINRNQWESMMCLLRGAVSDPARIHEARGRRITKERGDYNFKFLDYNCSVEYHVTHFLVHEGKARIGSKRTRTLRIDTVDRTSSKWRDADVLVFNTAHWWSHHKTKAGVNYYQEGDHIYPHLDASTAYLKALTTWASWIDHYINPRKTRVFFRSSSPSHFSGGEWNSGGHCRESTRPLNDTRVRPVPEINMILEQVAGQMKTPVTILNITNLSGLRIDGHPSVYGRNAVVGLTASSIQDCSHWCLPGVPDTWNELLFYHLVSSQEKGVAS</sequence>
<dbReference type="GO" id="GO:1990538">
    <property type="term" value="F:xylan O-acetyltransferase activity"/>
    <property type="evidence" value="ECO:0007669"/>
    <property type="project" value="UniProtKB-ARBA"/>
</dbReference>
<feature type="domain" description="Trichome birefringence-like N-terminal" evidence="14">
    <location>
        <begin position="292"/>
        <end position="343"/>
    </location>
</feature>
<dbReference type="Proteomes" id="UP000026962">
    <property type="component" value="Chromosome 3"/>
</dbReference>
<evidence type="ECO:0000256" key="11">
    <source>
        <dbReference type="SAM" id="MobiDB-lite"/>
    </source>
</evidence>
<dbReference type="eggNOG" id="ENOG502QQD3">
    <property type="taxonomic scope" value="Eukaryota"/>
</dbReference>
<evidence type="ECO:0000256" key="4">
    <source>
        <dbReference type="ARBA" id="ARBA00022692"/>
    </source>
</evidence>
<keyword evidence="16" id="KW-1185">Reference proteome</keyword>
<feature type="domain" description="Trichome birefringence-like C-terminal" evidence="13">
    <location>
        <begin position="344"/>
        <end position="623"/>
    </location>
</feature>
<keyword evidence="9" id="KW-1015">Disulfide bond</keyword>
<keyword evidence="8 12" id="KW-0472">Membrane</keyword>
<feature type="region of interest" description="Disordered" evidence="11">
    <location>
        <begin position="191"/>
        <end position="271"/>
    </location>
</feature>
<dbReference type="PANTHER" id="PTHR32285">
    <property type="entry name" value="PROTEIN TRICHOME BIREFRINGENCE-LIKE 9-RELATED"/>
    <property type="match status" value="1"/>
</dbReference>
<comment type="similarity">
    <text evidence="2">Belongs to the PC-esterase family. TBL subfamily.</text>
</comment>
<evidence type="ECO:0000256" key="12">
    <source>
        <dbReference type="SAM" id="Phobius"/>
    </source>
</evidence>
<dbReference type="EnsemblPlants" id="OPUNC03G14180.1">
    <property type="protein sequence ID" value="OPUNC03G14180.1"/>
    <property type="gene ID" value="OPUNC03G14180"/>
</dbReference>
<evidence type="ECO:0000256" key="8">
    <source>
        <dbReference type="ARBA" id="ARBA00023136"/>
    </source>
</evidence>
<dbReference type="InterPro" id="IPR029962">
    <property type="entry name" value="TBL"/>
</dbReference>
<dbReference type="Pfam" id="PF13839">
    <property type="entry name" value="PC-Esterase"/>
    <property type="match status" value="1"/>
</dbReference>
<keyword evidence="5" id="KW-0735">Signal-anchor</keyword>
<evidence type="ECO:0000256" key="2">
    <source>
        <dbReference type="ARBA" id="ARBA00007727"/>
    </source>
</evidence>
<dbReference type="PANTHER" id="PTHR32285:SF19">
    <property type="entry name" value="PROTEIN TRICHOME BIREFRINGENCE-LIKE 6"/>
    <property type="match status" value="1"/>
</dbReference>
<dbReference type="HOGENOM" id="CLU_020953_5_0_1"/>
<comment type="subcellular location">
    <subcellularLocation>
        <location evidence="1">Golgi apparatus membrane</location>
        <topology evidence="1">Single-pass type II membrane protein</topology>
    </subcellularLocation>
</comment>
<organism evidence="15">
    <name type="scientific">Oryza punctata</name>
    <name type="common">Red rice</name>
    <dbReference type="NCBI Taxonomy" id="4537"/>
    <lineage>
        <taxon>Eukaryota</taxon>
        <taxon>Viridiplantae</taxon>
        <taxon>Streptophyta</taxon>
        <taxon>Embryophyta</taxon>
        <taxon>Tracheophyta</taxon>
        <taxon>Spermatophyta</taxon>
        <taxon>Magnoliopsida</taxon>
        <taxon>Liliopsida</taxon>
        <taxon>Poales</taxon>
        <taxon>Poaceae</taxon>
        <taxon>BOP clade</taxon>
        <taxon>Oryzoideae</taxon>
        <taxon>Oryzeae</taxon>
        <taxon>Oryzinae</taxon>
        <taxon>Oryza</taxon>
    </lineage>
</organism>
<dbReference type="STRING" id="4537.A0A0E0KCS7"/>
<evidence type="ECO:0000259" key="14">
    <source>
        <dbReference type="Pfam" id="PF14416"/>
    </source>
</evidence>
<protein>
    <submittedName>
        <fullName evidence="15">Uncharacterized protein</fullName>
    </submittedName>
</protein>
<evidence type="ECO:0000313" key="15">
    <source>
        <dbReference type="EnsemblPlants" id="OPUNC03G14180.1"/>
    </source>
</evidence>
<feature type="compositionally biased region" description="Polar residues" evidence="11">
    <location>
        <begin position="254"/>
        <end position="271"/>
    </location>
</feature>
<evidence type="ECO:0000256" key="3">
    <source>
        <dbReference type="ARBA" id="ARBA00022679"/>
    </source>
</evidence>
<keyword evidence="7" id="KW-0333">Golgi apparatus</keyword>
<reference evidence="15" key="2">
    <citation type="submission" date="2018-05" db="EMBL/GenBank/DDBJ databases">
        <title>OpunRS2 (Oryza punctata Reference Sequence Version 2).</title>
        <authorList>
            <person name="Zhang J."/>
            <person name="Kudrna D."/>
            <person name="Lee S."/>
            <person name="Talag J."/>
            <person name="Welchert J."/>
            <person name="Wing R.A."/>
        </authorList>
    </citation>
    <scope>NUCLEOTIDE SEQUENCE [LARGE SCALE GENOMIC DNA]</scope>
</reference>
<feature type="region of interest" description="Disordered" evidence="11">
    <location>
        <begin position="89"/>
        <end position="171"/>
    </location>
</feature>
<keyword evidence="4 12" id="KW-0812">Transmembrane</keyword>
<name>A0A0E0KCS7_ORYPU</name>
<keyword evidence="10" id="KW-0325">Glycoprotein</keyword>
<reference evidence="15" key="1">
    <citation type="submission" date="2015-04" db="UniProtKB">
        <authorList>
            <consortium name="EnsemblPlants"/>
        </authorList>
    </citation>
    <scope>IDENTIFICATION</scope>
</reference>
<evidence type="ECO:0000313" key="16">
    <source>
        <dbReference type="Proteomes" id="UP000026962"/>
    </source>
</evidence>
<keyword evidence="3" id="KW-0808">Transferase</keyword>
<evidence type="ECO:0000256" key="10">
    <source>
        <dbReference type="ARBA" id="ARBA00023180"/>
    </source>
</evidence>
<dbReference type="AlphaFoldDB" id="A0A0E0KCS7"/>
<evidence type="ECO:0000256" key="5">
    <source>
        <dbReference type="ARBA" id="ARBA00022968"/>
    </source>
</evidence>
<feature type="compositionally biased region" description="Polar residues" evidence="11">
    <location>
        <begin position="231"/>
        <end position="245"/>
    </location>
</feature>
<dbReference type="InterPro" id="IPR026057">
    <property type="entry name" value="TBL_C"/>
</dbReference>
<evidence type="ECO:0000256" key="7">
    <source>
        <dbReference type="ARBA" id="ARBA00023034"/>
    </source>
</evidence>
<evidence type="ECO:0000256" key="1">
    <source>
        <dbReference type="ARBA" id="ARBA00004323"/>
    </source>
</evidence>
<dbReference type="InterPro" id="IPR025846">
    <property type="entry name" value="TBL_N"/>
</dbReference>